<sequence precursor="true">MHTLSLLPLVILASNAAPAAAETLLPQGNFRTECLQIGKDGRHGLIAEVSIEGDTISASAQTYAHNNCDVPTVRADYRGIVTSARETGNRIDFTQETGPFLYTLLADDVTTYYNANVDSAGCGLDGWQTDVPRDAAGRTCAPYTFPTIGTELKDSVWVNQNGIEFGRLPLVWDSAPDAGYPERSSGILFTRMAD</sequence>
<dbReference type="EMBL" id="CP020330">
    <property type="protein sequence ID" value="AQZ51508.1"/>
    <property type="molecule type" value="Genomic_DNA"/>
</dbReference>
<evidence type="ECO:0000313" key="3">
    <source>
        <dbReference type="Proteomes" id="UP000191135"/>
    </source>
</evidence>
<dbReference type="RefSeq" id="WP_155122082.1">
    <property type="nucleotide sequence ID" value="NZ_AQWH01000001.1"/>
</dbReference>
<dbReference type="AlphaFoldDB" id="A0A1U9Z1H7"/>
<dbReference type="STRING" id="1122214.Mame_02171"/>
<organism evidence="2 3">
    <name type="scientific">Martelella mediterranea DSM 17316</name>
    <dbReference type="NCBI Taxonomy" id="1122214"/>
    <lineage>
        <taxon>Bacteria</taxon>
        <taxon>Pseudomonadati</taxon>
        <taxon>Pseudomonadota</taxon>
        <taxon>Alphaproteobacteria</taxon>
        <taxon>Hyphomicrobiales</taxon>
        <taxon>Aurantimonadaceae</taxon>
        <taxon>Martelella</taxon>
    </lineage>
</organism>
<keyword evidence="3" id="KW-1185">Reference proteome</keyword>
<accession>A0A1U9Z1H7</accession>
<dbReference type="Proteomes" id="UP000191135">
    <property type="component" value="Chromosome"/>
</dbReference>
<feature type="signal peptide" evidence="1">
    <location>
        <begin position="1"/>
        <end position="19"/>
    </location>
</feature>
<gene>
    <name evidence="2" type="ORF">Mame_02171</name>
</gene>
<evidence type="ECO:0000313" key="2">
    <source>
        <dbReference type="EMBL" id="AQZ51508.1"/>
    </source>
</evidence>
<reference evidence="2 3" key="1">
    <citation type="submission" date="2017-03" db="EMBL/GenBank/DDBJ databases">
        <title>Foreign affairs: Plasmid Transfer between Roseobacters and Rhizobia.</title>
        <authorList>
            <person name="Bartling P."/>
            <person name="Bunk B."/>
            <person name="Overmann J."/>
            <person name="Brinkmann H."/>
            <person name="Petersen J."/>
        </authorList>
    </citation>
    <scope>NUCLEOTIDE SEQUENCE [LARGE SCALE GENOMIC DNA]</scope>
    <source>
        <strain evidence="2 3">MACL11</strain>
    </source>
</reference>
<dbReference type="eggNOG" id="ENOG5034657">
    <property type="taxonomic scope" value="Bacteria"/>
</dbReference>
<protein>
    <submittedName>
        <fullName evidence="2">Uncharacterized protein</fullName>
    </submittedName>
</protein>
<keyword evidence="1" id="KW-0732">Signal</keyword>
<dbReference type="OrthoDB" id="8302268at2"/>
<evidence type="ECO:0000256" key="1">
    <source>
        <dbReference type="SAM" id="SignalP"/>
    </source>
</evidence>
<feature type="chain" id="PRO_5010710950" evidence="1">
    <location>
        <begin position="20"/>
        <end position="194"/>
    </location>
</feature>
<dbReference type="KEGG" id="mmed:Mame_02171"/>
<name>A0A1U9Z1H7_9HYPH</name>
<proteinExistence type="predicted"/>